<organism evidence="1 2">
    <name type="scientific">Pseudobacteroides cellulosolvens ATCC 35603 = DSM 2933</name>
    <dbReference type="NCBI Taxonomy" id="398512"/>
    <lineage>
        <taxon>Bacteria</taxon>
        <taxon>Bacillati</taxon>
        <taxon>Bacillota</taxon>
        <taxon>Clostridia</taxon>
        <taxon>Eubacteriales</taxon>
        <taxon>Oscillospiraceae</taxon>
        <taxon>Pseudobacteroides</taxon>
    </lineage>
</organism>
<proteinExistence type="predicted"/>
<comment type="caution">
    <text evidence="1">The sequence shown here is derived from an EMBL/GenBank/DDBJ whole genome shotgun (WGS) entry which is preliminary data.</text>
</comment>
<dbReference type="Proteomes" id="UP000036923">
    <property type="component" value="Unassembled WGS sequence"/>
</dbReference>
<dbReference type="AlphaFoldDB" id="A0A0L6JTH8"/>
<gene>
    <name evidence="1" type="ORF">Bccel_4430</name>
</gene>
<evidence type="ECO:0008006" key="3">
    <source>
        <dbReference type="Google" id="ProtNLM"/>
    </source>
</evidence>
<evidence type="ECO:0000313" key="1">
    <source>
        <dbReference type="EMBL" id="KNY29156.1"/>
    </source>
</evidence>
<name>A0A0L6JTH8_9FIRM</name>
<protein>
    <recommendedName>
        <fullName evidence="3">Coat F domain protein</fullName>
    </recommendedName>
</protein>
<dbReference type="OrthoDB" id="1799385at2"/>
<dbReference type="RefSeq" id="WP_050753702.1">
    <property type="nucleotide sequence ID" value="NZ_JQKC01000005.1"/>
</dbReference>
<accession>A0A0L6JTH8</accession>
<evidence type="ECO:0000313" key="2">
    <source>
        <dbReference type="Proteomes" id="UP000036923"/>
    </source>
</evidence>
<sequence length="73" mass="8502">MKNLSTKELAYINDMLSWELLTAKKCYQYANQETNPVYRQLFFDTSRISQQNYTNLLEFIGQANNSQGGQAKQ</sequence>
<dbReference type="STRING" id="398512.Bccel_4430"/>
<dbReference type="EMBL" id="LGTC01000001">
    <property type="protein sequence ID" value="KNY29156.1"/>
    <property type="molecule type" value="Genomic_DNA"/>
</dbReference>
<reference evidence="2" key="1">
    <citation type="submission" date="2015-07" db="EMBL/GenBank/DDBJ databases">
        <title>Near-Complete Genome Sequence of the Cellulolytic Bacterium Bacteroides (Pseudobacteroides) cellulosolvens ATCC 35603.</title>
        <authorList>
            <person name="Dassa B."/>
            <person name="Utturkar S.M."/>
            <person name="Klingeman D.M."/>
            <person name="Hurt R.A."/>
            <person name="Keller M."/>
            <person name="Xu J."/>
            <person name="Reddy Y.H.K."/>
            <person name="Borovok I."/>
            <person name="Grinberg I.R."/>
            <person name="Lamed R."/>
            <person name="Zhivin O."/>
            <person name="Bayer E.A."/>
            <person name="Brown S.D."/>
        </authorList>
    </citation>
    <scope>NUCLEOTIDE SEQUENCE [LARGE SCALE GENOMIC DNA]</scope>
    <source>
        <strain evidence="2">DSM 2933</strain>
    </source>
</reference>
<keyword evidence="2" id="KW-1185">Reference proteome</keyword>